<dbReference type="EMBL" id="STGW01000001">
    <property type="protein sequence ID" value="THV18399.1"/>
    <property type="molecule type" value="Genomic_DNA"/>
</dbReference>
<dbReference type="OrthoDB" id="3747467at2"/>
<sequence length="228" mass="24220">MNDELIDYAAWGERFFAAAVTAERVVAGVNVLAGRPIEVGPLGVGPGRVAKVKARGHIGTATGERSGADPLVFHIDLPVALEFLLDLAMDRQRFEADIVVPLVITAHGRTDLAIVLEVAAPTPAQVTCDLRAQGLLASLTSRAAGVEGELRRFVAKYVARELEQPYVQDATIIDVAAAIERAAASLAPRAESPIAAELTDSLPAAMEAELEHTAHLLLDEDSTTEDER</sequence>
<accession>A0A4S8NT62</accession>
<dbReference type="Proteomes" id="UP000307087">
    <property type="component" value="Unassembled WGS sequence"/>
</dbReference>
<protein>
    <submittedName>
        <fullName evidence="1">Uncharacterized protein</fullName>
    </submittedName>
</protein>
<dbReference type="RefSeq" id="WP_136561113.1">
    <property type="nucleotide sequence ID" value="NZ_BAABLS010000002.1"/>
</dbReference>
<dbReference type="AlphaFoldDB" id="A0A4S8NT62"/>
<reference evidence="1 2" key="1">
    <citation type="journal article" date="2009" name="Int. J. Syst. Evol. Microbiol.">
        <title>Nocardioides caeni sp. nov., isolated from wastewater.</title>
        <authorList>
            <person name="Yoon J.H."/>
            <person name="Kang S.J."/>
            <person name="Park S."/>
            <person name="Kim W."/>
            <person name="Oh T.K."/>
        </authorList>
    </citation>
    <scope>NUCLEOTIDE SEQUENCE [LARGE SCALE GENOMIC DNA]</scope>
    <source>
        <strain evidence="1 2">DSM 23134</strain>
    </source>
</reference>
<proteinExistence type="predicted"/>
<comment type="caution">
    <text evidence="1">The sequence shown here is derived from an EMBL/GenBank/DDBJ whole genome shotgun (WGS) entry which is preliminary data.</text>
</comment>
<name>A0A4S8NT62_9ACTN</name>
<organism evidence="1 2">
    <name type="scientific">Nocardioides caeni</name>
    <dbReference type="NCBI Taxonomy" id="574700"/>
    <lineage>
        <taxon>Bacteria</taxon>
        <taxon>Bacillati</taxon>
        <taxon>Actinomycetota</taxon>
        <taxon>Actinomycetes</taxon>
        <taxon>Propionibacteriales</taxon>
        <taxon>Nocardioidaceae</taxon>
        <taxon>Nocardioides</taxon>
    </lineage>
</organism>
<keyword evidence="2" id="KW-1185">Reference proteome</keyword>
<evidence type="ECO:0000313" key="2">
    <source>
        <dbReference type="Proteomes" id="UP000307087"/>
    </source>
</evidence>
<gene>
    <name evidence="1" type="ORF">E9934_01860</name>
</gene>
<evidence type="ECO:0000313" key="1">
    <source>
        <dbReference type="EMBL" id="THV18399.1"/>
    </source>
</evidence>